<reference evidence="3 4" key="1">
    <citation type="journal article" date="2014" name="Int. J. Syst. Evol. Microbiol.">
        <title>Complete genome sequence of Corynebacterium casei LMG S-19264T (=DSM 44701T), isolated from a smear-ripened cheese.</title>
        <authorList>
            <consortium name="US DOE Joint Genome Institute (JGI-PGF)"/>
            <person name="Walter F."/>
            <person name="Albersmeier A."/>
            <person name="Kalinowski J."/>
            <person name="Ruckert C."/>
        </authorList>
    </citation>
    <scope>NUCLEOTIDE SEQUENCE [LARGE SCALE GENOMIC DNA]</scope>
    <source>
        <strain evidence="3 4">CGMCC 4.7215</strain>
    </source>
</reference>
<keyword evidence="2" id="KW-1133">Transmembrane helix</keyword>
<name>A0ABD5X2K7_9EURY</name>
<proteinExistence type="predicted"/>
<keyword evidence="2" id="KW-0472">Membrane</keyword>
<accession>A0ABD5X2K7</accession>
<feature type="transmembrane region" description="Helical" evidence="2">
    <location>
        <begin position="21"/>
        <end position="40"/>
    </location>
</feature>
<dbReference type="EMBL" id="JBHSZQ010000004">
    <property type="protein sequence ID" value="MFC7125385.1"/>
    <property type="molecule type" value="Genomic_DNA"/>
</dbReference>
<evidence type="ECO:0000256" key="1">
    <source>
        <dbReference type="SAM" id="MobiDB-lite"/>
    </source>
</evidence>
<dbReference type="Proteomes" id="UP001596414">
    <property type="component" value="Unassembled WGS sequence"/>
</dbReference>
<feature type="region of interest" description="Disordered" evidence="1">
    <location>
        <begin position="76"/>
        <end position="95"/>
    </location>
</feature>
<gene>
    <name evidence="3" type="ORF">ACFQJ7_04940</name>
</gene>
<protein>
    <submittedName>
        <fullName evidence="3">Uncharacterized protein</fullName>
    </submittedName>
</protein>
<dbReference type="AlphaFoldDB" id="A0ABD5X2K7"/>
<evidence type="ECO:0000313" key="4">
    <source>
        <dbReference type="Proteomes" id="UP001596414"/>
    </source>
</evidence>
<comment type="caution">
    <text evidence="3">The sequence shown here is derived from an EMBL/GenBank/DDBJ whole genome shotgun (WGS) entry which is preliminary data.</text>
</comment>
<organism evidence="3 4">
    <name type="scientific">Halovenus rubra</name>
    <dbReference type="NCBI Taxonomy" id="869890"/>
    <lineage>
        <taxon>Archaea</taxon>
        <taxon>Methanobacteriati</taxon>
        <taxon>Methanobacteriota</taxon>
        <taxon>Stenosarchaea group</taxon>
        <taxon>Halobacteria</taxon>
        <taxon>Halobacteriales</taxon>
        <taxon>Haloarculaceae</taxon>
        <taxon>Halovenus</taxon>
    </lineage>
</organism>
<dbReference type="RefSeq" id="WP_267636377.1">
    <property type="nucleotide sequence ID" value="NZ_JAODIY010000004.1"/>
</dbReference>
<evidence type="ECO:0000256" key="2">
    <source>
        <dbReference type="SAM" id="Phobius"/>
    </source>
</evidence>
<feature type="transmembrane region" description="Helical" evidence="2">
    <location>
        <begin position="52"/>
        <end position="70"/>
    </location>
</feature>
<sequence length="95" mass="10602">MRLNRSDGYYQPMNNTDPILRAARNGFGVLMVALLSLWAYQFTTDSGPNQLLFDLLLLGGLIYWASQLYYSRNTPTEGEVVADTDDSESTNGSDN</sequence>
<keyword evidence="2" id="KW-0812">Transmembrane</keyword>
<evidence type="ECO:0000313" key="3">
    <source>
        <dbReference type="EMBL" id="MFC7125385.1"/>
    </source>
</evidence>